<evidence type="ECO:0000256" key="1">
    <source>
        <dbReference type="SAM" id="MobiDB-lite"/>
    </source>
</evidence>
<organism evidence="2 3">
    <name type="scientific">Laodelphax striatellus</name>
    <name type="common">Small brown planthopper</name>
    <name type="synonym">Delphax striatella</name>
    <dbReference type="NCBI Taxonomy" id="195883"/>
    <lineage>
        <taxon>Eukaryota</taxon>
        <taxon>Metazoa</taxon>
        <taxon>Ecdysozoa</taxon>
        <taxon>Arthropoda</taxon>
        <taxon>Hexapoda</taxon>
        <taxon>Insecta</taxon>
        <taxon>Pterygota</taxon>
        <taxon>Neoptera</taxon>
        <taxon>Paraneoptera</taxon>
        <taxon>Hemiptera</taxon>
        <taxon>Auchenorrhyncha</taxon>
        <taxon>Fulgoroidea</taxon>
        <taxon>Delphacidae</taxon>
        <taxon>Criomorphinae</taxon>
        <taxon>Laodelphax</taxon>
    </lineage>
</organism>
<accession>A0A482X4U3</accession>
<dbReference type="Proteomes" id="UP000291343">
    <property type="component" value="Unassembled WGS sequence"/>
</dbReference>
<proteinExistence type="predicted"/>
<reference evidence="2 3" key="1">
    <citation type="journal article" date="2017" name="Gigascience">
        <title>Genome sequence of the small brown planthopper, Laodelphax striatellus.</title>
        <authorList>
            <person name="Zhu J."/>
            <person name="Jiang F."/>
            <person name="Wang X."/>
            <person name="Yang P."/>
            <person name="Bao Y."/>
            <person name="Zhao W."/>
            <person name="Wang W."/>
            <person name="Lu H."/>
            <person name="Wang Q."/>
            <person name="Cui N."/>
            <person name="Li J."/>
            <person name="Chen X."/>
            <person name="Luo L."/>
            <person name="Yu J."/>
            <person name="Kang L."/>
            <person name="Cui F."/>
        </authorList>
    </citation>
    <scope>NUCLEOTIDE SEQUENCE [LARGE SCALE GENOMIC DNA]</scope>
    <source>
        <strain evidence="2">Lst14</strain>
    </source>
</reference>
<gene>
    <name evidence="2" type="ORF">LSTR_LSTR003399</name>
</gene>
<keyword evidence="3" id="KW-1185">Reference proteome</keyword>
<feature type="compositionally biased region" description="Basic and acidic residues" evidence="1">
    <location>
        <begin position="74"/>
        <end position="113"/>
    </location>
</feature>
<dbReference type="EMBL" id="QKKF02017590">
    <property type="protein sequence ID" value="RZF40889.1"/>
    <property type="molecule type" value="Genomic_DNA"/>
</dbReference>
<dbReference type="InParanoid" id="A0A482X4U3"/>
<evidence type="ECO:0000313" key="2">
    <source>
        <dbReference type="EMBL" id="RZF40889.1"/>
    </source>
</evidence>
<comment type="caution">
    <text evidence="2">The sequence shown here is derived from an EMBL/GenBank/DDBJ whole genome shotgun (WGS) entry which is preliminary data.</text>
</comment>
<feature type="region of interest" description="Disordered" evidence="1">
    <location>
        <begin position="74"/>
        <end position="119"/>
    </location>
</feature>
<evidence type="ECO:0000313" key="3">
    <source>
        <dbReference type="Proteomes" id="UP000291343"/>
    </source>
</evidence>
<sequence length="119" mass="13468">MVRRDSHITVTVITALSIEVCQWCKTMPHACTPTYTCKSSSYAQAGLTAREDLLKMPAATVVCSSCGAENYKVHRDRIEGEEKEERRKRNDKEGGTSRKEPTSHMAMEEKVGEWRNYAL</sequence>
<protein>
    <submittedName>
        <fullName evidence="2">Uncharacterized protein</fullName>
    </submittedName>
</protein>
<dbReference type="AlphaFoldDB" id="A0A482X4U3"/>
<name>A0A482X4U3_LAOST</name>